<evidence type="ECO:0000313" key="8">
    <source>
        <dbReference type="EMBL" id="OHS95106.1"/>
    </source>
</evidence>
<feature type="binding site" evidence="5">
    <location>
        <begin position="4"/>
        <end position="5"/>
    </location>
    <ligand>
        <name>a 1,2-diacyl-sn-glycero-3-phospho-(1D-myo-inositol-3,4,5-trisphosphate)</name>
        <dbReference type="ChEBI" id="CHEBI:57836"/>
    </ligand>
</feature>
<dbReference type="Gene3D" id="1.25.10.10">
    <property type="entry name" value="Leucine-rich Repeat Variant"/>
    <property type="match status" value="2"/>
</dbReference>
<dbReference type="InterPro" id="IPR050840">
    <property type="entry name" value="Adaptor_Complx_Large_Subunit"/>
</dbReference>
<name>A0A1J4J796_9EUKA</name>
<dbReference type="GO" id="GO:0006886">
    <property type="term" value="P:intracellular protein transport"/>
    <property type="evidence" value="ECO:0007669"/>
    <property type="project" value="InterPro"/>
</dbReference>
<dbReference type="GeneID" id="94846901"/>
<dbReference type="Gene3D" id="3.30.310.10">
    <property type="entry name" value="TATA-Binding Protein"/>
    <property type="match status" value="1"/>
</dbReference>
<gene>
    <name evidence="8" type="ORF">TRFO_38680</name>
</gene>
<reference evidence="8" key="1">
    <citation type="submission" date="2016-10" db="EMBL/GenBank/DDBJ databases">
        <authorList>
            <person name="Benchimol M."/>
            <person name="Almeida L.G."/>
            <person name="Vasconcelos A.T."/>
            <person name="Perreira-Neves A."/>
            <person name="Rosa I.A."/>
            <person name="Tasca T."/>
            <person name="Bogo M.R."/>
            <person name="de Souza W."/>
        </authorList>
    </citation>
    <scope>NUCLEOTIDE SEQUENCE [LARGE SCALE GENOMIC DNA]</scope>
    <source>
        <strain evidence="8">K</strain>
    </source>
</reference>
<dbReference type="InterPro" id="IPR017104">
    <property type="entry name" value="AP2_complex_asu"/>
</dbReference>
<dbReference type="InterPro" id="IPR011989">
    <property type="entry name" value="ARM-like"/>
</dbReference>
<dbReference type="InterPro" id="IPR009028">
    <property type="entry name" value="Coatomer/calthrin_app_sub_C"/>
</dbReference>
<dbReference type="PIRSF" id="PIRSF037091">
    <property type="entry name" value="AP2_complex_alpha"/>
    <property type="match status" value="1"/>
</dbReference>
<keyword evidence="2" id="KW-0813">Transport</keyword>
<dbReference type="EMBL" id="MLAK01001263">
    <property type="protein sequence ID" value="OHS95106.1"/>
    <property type="molecule type" value="Genomic_DNA"/>
</dbReference>
<dbReference type="InterPro" id="IPR003164">
    <property type="entry name" value="Clathrin_a-adaptin_app_sub_C"/>
</dbReference>
<dbReference type="SUPFAM" id="SSF49348">
    <property type="entry name" value="Clathrin adaptor appendage domain"/>
    <property type="match status" value="1"/>
</dbReference>
<dbReference type="SUPFAM" id="SSF48371">
    <property type="entry name" value="ARM repeat"/>
    <property type="match status" value="1"/>
</dbReference>
<evidence type="ECO:0000256" key="5">
    <source>
        <dbReference type="PIRSR" id="PIRSR037091-1"/>
    </source>
</evidence>
<dbReference type="PANTHER" id="PTHR22780">
    <property type="entry name" value="ADAPTIN, ALPHA/GAMMA/EPSILON"/>
    <property type="match status" value="1"/>
</dbReference>
<dbReference type="AlphaFoldDB" id="A0A1J4J796"/>
<feature type="binding site" evidence="5">
    <location>
        <begin position="49"/>
        <end position="53"/>
    </location>
    <ligand>
        <name>a 1,2-diacyl-sn-glycero-3-phospho-(1D-myo-inositol-3,4,5-trisphosphate)</name>
        <dbReference type="ChEBI" id="CHEBI:57836"/>
    </ligand>
</feature>
<dbReference type="Proteomes" id="UP000179807">
    <property type="component" value="Unassembled WGS sequence"/>
</dbReference>
<evidence type="ECO:0000256" key="2">
    <source>
        <dbReference type="ARBA" id="ARBA00022448"/>
    </source>
</evidence>
<dbReference type="SUPFAM" id="SSF55711">
    <property type="entry name" value="Subdomain of clathrin and coatomer appendage domain"/>
    <property type="match status" value="1"/>
</dbReference>
<dbReference type="Pfam" id="PF01602">
    <property type="entry name" value="Adaptin_N"/>
    <property type="match status" value="1"/>
</dbReference>
<comment type="subcellular location">
    <subcellularLocation>
        <location evidence="1">Endomembrane system</location>
        <topology evidence="1">Peripheral membrane protein</topology>
    </subcellularLocation>
</comment>
<feature type="domain" description="Clathrin/coatomer adaptor adaptin-like N-terminal" evidence="6">
    <location>
        <begin position="25"/>
        <end position="565"/>
    </location>
</feature>
<feature type="binding site" evidence="5">
    <location>
        <position position="45"/>
    </location>
    <ligand>
        <name>a 1,2-diacyl-sn-glycero-3-phospho-(1D-myo-inositol-3,4,5-trisphosphate)</name>
        <dbReference type="ChEBI" id="CHEBI:57836"/>
    </ligand>
</feature>
<evidence type="ECO:0000313" key="9">
    <source>
        <dbReference type="Proteomes" id="UP000179807"/>
    </source>
</evidence>
<comment type="caution">
    <text evidence="8">The sequence shown here is derived from an EMBL/GenBank/DDBJ whole genome shotgun (WGS) entry which is preliminary data.</text>
</comment>
<evidence type="ECO:0000256" key="1">
    <source>
        <dbReference type="ARBA" id="ARBA00004184"/>
    </source>
</evidence>
<dbReference type="RefSeq" id="XP_068348243.1">
    <property type="nucleotide sequence ID" value="XM_068512197.1"/>
</dbReference>
<dbReference type="InterPro" id="IPR013041">
    <property type="entry name" value="Clathrin_app_Ig-like_sf"/>
</dbReference>
<keyword evidence="3" id="KW-0653">Protein transport</keyword>
<sequence>MSNRGLHNFLTEVYAGATKAQSDGRIKIELAKIKKAFLSPKLSSYNRKKYISKLCFIVLSGCQVCFGLPQILDLIESKKISMQRVGWMAAVIVCGNDSEQIHELIPVIKRHLSINSDGAKNENCINFTLAALSSIGGLELAEAVGPIIAEIAISPKYGDHTRKKALLALTSLYRSSQLPLVDTIASQIITLLNDSSFGIRLSVCHLIHTIQIFQPASVAGIFPTILEILNNIFVKNEYDHDFSLSDIPCSILSARMLQILSNKPEWTHSDVLSFEQITINVLNRFATKREEDGLISYFTVFSEIVFLVFAVPVSDAILEPVFQILFENITSPILPIRYFSIDNLAKLIQSFPRIFTFPGQSLQPLYEMMKTSDSELNIRAMQLIYVNANKENGLDILSEFLDYFPKAPLDMRDLLLQKCAILARSYATNEMWCIDKLIFIVSSFTNNNYKININQNDLICNFHENNELNDSVWKSIPQCVKGKAEMQEYLLNRICGMLNDSTMKFSDQLMKLATYIVGEYAHLIPSNSNNDSDLNLLNDSNNDSSDNSNNYLMENLKLDLNTFNNNNTTLINNNSFLSLNKNIKFNQQLSTDLNMNLKSKMNRNFIKNAQSNGNFYHFAKMDQNFSNIPRDNSNYNKVNNNNFNSNTNISNSTINNTFRERMNFDSNNNNIVNNGNIFNIEKIIQRIQSFFNVSSNSCKSMIITSLFKISIKHSNFREEIINFFIQQEKSLDVDINQRCKEYLELYKFSEKTLKHFLTDSKSLGFSPLISSIKPYHQFNRIINNEDNQKLKNIITTHVNKNIIQSNVKLNNMNVNNAKQNVNIDKNVIADDETYSDEYENNDEYSYAYDDDNSDHGELDFSKKFVQNSQGKIFSNSQISVSISILLQQPKAKAFLTISSKQDSVHVKNFYIRSVDSLKHRIIDPYHFNDEKFEFNIELGKPKEIAIEFIAVDIFDEMPILYFQVDENQVKMKIPLLFANWIQIADMDRSTFFSKWSSMNDNNSSASVSLVIPDGDGKEVMTTIKNTSLIAFGLKPLNIELPENNIVMCGVFKCLSKSIGILLRFAYNASENDLSLSIKAPSSLALKVLKKRAYRAFLI</sequence>
<dbReference type="GO" id="GO:0072583">
    <property type="term" value="P:clathrin-dependent endocytosis"/>
    <property type="evidence" value="ECO:0007669"/>
    <property type="project" value="InterPro"/>
</dbReference>
<evidence type="ECO:0000256" key="3">
    <source>
        <dbReference type="ARBA" id="ARBA00022927"/>
    </source>
</evidence>
<evidence type="ECO:0000256" key="4">
    <source>
        <dbReference type="ARBA" id="ARBA00023136"/>
    </source>
</evidence>
<feature type="domain" description="Clathrin adaptor alpha-adaptin appendage C-terminal subdomain" evidence="7">
    <location>
        <begin position="983"/>
        <end position="1088"/>
    </location>
</feature>
<proteinExistence type="predicted"/>
<evidence type="ECO:0000259" key="7">
    <source>
        <dbReference type="Pfam" id="PF02296"/>
    </source>
</evidence>
<dbReference type="GO" id="GO:0030122">
    <property type="term" value="C:AP-2 adaptor complex"/>
    <property type="evidence" value="ECO:0007669"/>
    <property type="project" value="InterPro"/>
</dbReference>
<dbReference type="Pfam" id="PF02296">
    <property type="entry name" value="Alpha_adaptin_C"/>
    <property type="match status" value="1"/>
</dbReference>
<keyword evidence="4" id="KW-0472">Membrane</keyword>
<protein>
    <submittedName>
        <fullName evidence="8">Uncharacterized protein</fullName>
    </submittedName>
</protein>
<organism evidence="8 9">
    <name type="scientific">Tritrichomonas foetus</name>
    <dbReference type="NCBI Taxonomy" id="1144522"/>
    <lineage>
        <taxon>Eukaryota</taxon>
        <taxon>Metamonada</taxon>
        <taxon>Parabasalia</taxon>
        <taxon>Tritrichomonadida</taxon>
        <taxon>Tritrichomonadidae</taxon>
        <taxon>Tritrichomonas</taxon>
    </lineage>
</organism>
<dbReference type="InterPro" id="IPR012295">
    <property type="entry name" value="TBP_dom_sf"/>
</dbReference>
<dbReference type="InterPro" id="IPR016024">
    <property type="entry name" value="ARM-type_fold"/>
</dbReference>
<accession>A0A1J4J796</accession>
<dbReference type="OrthoDB" id="28053at2759"/>
<dbReference type="VEuPathDB" id="TrichDB:TRFO_38680"/>
<evidence type="ECO:0000259" key="6">
    <source>
        <dbReference type="Pfam" id="PF01602"/>
    </source>
</evidence>
<keyword evidence="9" id="KW-1185">Reference proteome</keyword>
<dbReference type="GO" id="GO:0035615">
    <property type="term" value="F:clathrin adaptor activity"/>
    <property type="evidence" value="ECO:0007669"/>
    <property type="project" value="InterPro"/>
</dbReference>
<dbReference type="InterPro" id="IPR002553">
    <property type="entry name" value="Clathrin/coatomer_adapt-like_N"/>
</dbReference>